<evidence type="ECO:0000313" key="2">
    <source>
        <dbReference type="Proteomes" id="UP000274850"/>
    </source>
</evidence>
<proteinExistence type="predicted"/>
<sequence length="36" mass="3805">MKGAVGATGQTGITQEELDKPRYGLSLAPLASIFFH</sequence>
<keyword evidence="2" id="KW-1185">Reference proteome</keyword>
<gene>
    <name evidence="1" type="ORF">BQ9231_00163</name>
</gene>
<organism evidence="1">
    <name type="scientific">Cedratvirus lausannensis</name>
    <dbReference type="NCBI Taxonomy" id="2023205"/>
    <lineage>
        <taxon>Viruses</taxon>
        <taxon>Pithoviruses</taxon>
        <taxon>Orthocedratvirinae</taxon>
        <taxon>Alphacedratvirus</taxon>
        <taxon>Alphacedratvirus francolausannense</taxon>
    </lineage>
</organism>
<accession>A0A285PY08</accession>
<evidence type="ECO:0000313" key="1">
    <source>
        <dbReference type="EMBL" id="SOB74046.1"/>
    </source>
</evidence>
<protein>
    <submittedName>
        <fullName evidence="1">Uncharacterized protein</fullName>
    </submittedName>
</protein>
<dbReference type="EMBL" id="LT907979">
    <property type="protein sequence ID" value="SOB74046.1"/>
    <property type="molecule type" value="Genomic_DNA"/>
</dbReference>
<name>A0A285PY08_9VIRU</name>
<dbReference type="Proteomes" id="UP000274850">
    <property type="component" value="Segment"/>
</dbReference>
<reference evidence="1" key="1">
    <citation type="submission" date="2017-08" db="EMBL/GenBank/DDBJ databases">
        <authorList>
            <person name="de Groot N.N."/>
        </authorList>
    </citation>
    <scope>NUCLEOTIDE SEQUENCE</scope>
</reference>